<keyword evidence="6" id="KW-1185">Reference proteome</keyword>
<evidence type="ECO:0000256" key="2">
    <source>
        <dbReference type="ARBA" id="ARBA00022801"/>
    </source>
</evidence>
<dbReference type="PANTHER" id="PTHR10353:SF36">
    <property type="entry name" value="LP05116P"/>
    <property type="match status" value="1"/>
</dbReference>
<accession>A0AAE0SWP2</accession>
<reference evidence="5" key="1">
    <citation type="journal article" date="2021" name="Genome Biol. Evol.">
        <title>A High-Quality Reference Genome for a Parasitic Bivalve with Doubly Uniparental Inheritance (Bivalvia: Unionida).</title>
        <authorList>
            <person name="Smith C.H."/>
        </authorList>
    </citation>
    <scope>NUCLEOTIDE SEQUENCE</scope>
    <source>
        <strain evidence="5">CHS0354</strain>
    </source>
</reference>
<dbReference type="EMBL" id="JAEAOA010000455">
    <property type="protein sequence ID" value="KAK3599457.1"/>
    <property type="molecule type" value="Genomic_DNA"/>
</dbReference>
<evidence type="ECO:0000256" key="3">
    <source>
        <dbReference type="ARBA" id="ARBA00023295"/>
    </source>
</evidence>
<evidence type="ECO:0000313" key="5">
    <source>
        <dbReference type="EMBL" id="KAK3599457.1"/>
    </source>
</evidence>
<dbReference type="Gene3D" id="3.20.20.80">
    <property type="entry name" value="Glycosidases"/>
    <property type="match status" value="1"/>
</dbReference>
<sequence>VNHYRFSISWTRVLPRGTADEVNPEGIAYYDNLINALVDADITPMVTLNHWDLPQALEDKKGWLNNSIVNIFTDYARICFEHFGDR</sequence>
<reference evidence="5" key="3">
    <citation type="submission" date="2023-05" db="EMBL/GenBank/DDBJ databases">
        <authorList>
            <person name="Smith C.H."/>
        </authorList>
    </citation>
    <scope>NUCLEOTIDE SEQUENCE</scope>
    <source>
        <strain evidence="5">CHS0354</strain>
        <tissue evidence="5">Mantle</tissue>
    </source>
</reference>
<feature type="non-terminal residue" evidence="5">
    <location>
        <position position="86"/>
    </location>
</feature>
<keyword evidence="3" id="KW-0326">Glycosidase</keyword>
<dbReference type="Proteomes" id="UP001195483">
    <property type="component" value="Unassembled WGS sequence"/>
</dbReference>
<proteinExistence type="inferred from homology"/>
<dbReference type="InterPro" id="IPR017853">
    <property type="entry name" value="GH"/>
</dbReference>
<comment type="caution">
    <text evidence="5">The sequence shown here is derived from an EMBL/GenBank/DDBJ whole genome shotgun (WGS) entry which is preliminary data.</text>
</comment>
<organism evidence="5 6">
    <name type="scientific">Potamilus streckersoni</name>
    <dbReference type="NCBI Taxonomy" id="2493646"/>
    <lineage>
        <taxon>Eukaryota</taxon>
        <taxon>Metazoa</taxon>
        <taxon>Spiralia</taxon>
        <taxon>Lophotrochozoa</taxon>
        <taxon>Mollusca</taxon>
        <taxon>Bivalvia</taxon>
        <taxon>Autobranchia</taxon>
        <taxon>Heteroconchia</taxon>
        <taxon>Palaeoheterodonta</taxon>
        <taxon>Unionida</taxon>
        <taxon>Unionoidea</taxon>
        <taxon>Unionidae</taxon>
        <taxon>Ambleminae</taxon>
        <taxon>Lampsilini</taxon>
        <taxon>Potamilus</taxon>
    </lineage>
</organism>
<dbReference type="Pfam" id="PF00232">
    <property type="entry name" value="Glyco_hydro_1"/>
    <property type="match status" value="1"/>
</dbReference>
<dbReference type="AlphaFoldDB" id="A0AAE0SWP2"/>
<dbReference type="GO" id="GO:0008422">
    <property type="term" value="F:beta-glucosidase activity"/>
    <property type="evidence" value="ECO:0007669"/>
    <property type="project" value="TreeGrafter"/>
</dbReference>
<evidence type="ECO:0000256" key="1">
    <source>
        <dbReference type="ARBA" id="ARBA00010838"/>
    </source>
</evidence>
<reference evidence="5" key="2">
    <citation type="journal article" date="2021" name="Genome Biol. Evol.">
        <title>Developing a high-quality reference genome for a parasitic bivalve with doubly uniparental inheritance (Bivalvia: Unionida).</title>
        <authorList>
            <person name="Smith C.H."/>
        </authorList>
    </citation>
    <scope>NUCLEOTIDE SEQUENCE</scope>
    <source>
        <strain evidence="5">CHS0354</strain>
        <tissue evidence="5">Mantle</tissue>
    </source>
</reference>
<gene>
    <name evidence="5" type="ORF">CHS0354_006577</name>
</gene>
<evidence type="ECO:0000313" key="6">
    <source>
        <dbReference type="Proteomes" id="UP001195483"/>
    </source>
</evidence>
<keyword evidence="2" id="KW-0378">Hydrolase</keyword>
<evidence type="ECO:0000256" key="4">
    <source>
        <dbReference type="RuleBase" id="RU003690"/>
    </source>
</evidence>
<comment type="similarity">
    <text evidence="1 4">Belongs to the glycosyl hydrolase 1 family.</text>
</comment>
<dbReference type="GO" id="GO:0005975">
    <property type="term" value="P:carbohydrate metabolic process"/>
    <property type="evidence" value="ECO:0007669"/>
    <property type="project" value="InterPro"/>
</dbReference>
<feature type="non-terminal residue" evidence="5">
    <location>
        <position position="1"/>
    </location>
</feature>
<protein>
    <recommendedName>
        <fullName evidence="7">Lactase</fullName>
    </recommendedName>
</protein>
<name>A0AAE0SWP2_9BIVA</name>
<dbReference type="SUPFAM" id="SSF51445">
    <property type="entry name" value="(Trans)glycosidases"/>
    <property type="match status" value="1"/>
</dbReference>
<dbReference type="PANTHER" id="PTHR10353">
    <property type="entry name" value="GLYCOSYL HYDROLASE"/>
    <property type="match status" value="1"/>
</dbReference>
<evidence type="ECO:0008006" key="7">
    <source>
        <dbReference type="Google" id="ProtNLM"/>
    </source>
</evidence>
<dbReference type="InterPro" id="IPR001360">
    <property type="entry name" value="Glyco_hydro_1"/>
</dbReference>